<proteinExistence type="predicted"/>
<organism evidence="2 3">
    <name type="scientific">Solilutibacter silvestris</name>
    <dbReference type="NCBI Taxonomy" id="1645665"/>
    <lineage>
        <taxon>Bacteria</taxon>
        <taxon>Pseudomonadati</taxon>
        <taxon>Pseudomonadota</taxon>
        <taxon>Gammaproteobacteria</taxon>
        <taxon>Lysobacterales</taxon>
        <taxon>Lysobacteraceae</taxon>
        <taxon>Solilutibacter</taxon>
    </lineage>
</organism>
<evidence type="ECO:0000313" key="3">
    <source>
        <dbReference type="Proteomes" id="UP000236220"/>
    </source>
</evidence>
<feature type="domain" description="N-acetyltransferase" evidence="1">
    <location>
        <begin position="22"/>
        <end position="179"/>
    </location>
</feature>
<keyword evidence="3" id="KW-1185">Reference proteome</keyword>
<dbReference type="InterPro" id="IPR000182">
    <property type="entry name" value="GNAT_dom"/>
</dbReference>
<dbReference type="Pfam" id="PF00583">
    <property type="entry name" value="Acetyltransf_1"/>
    <property type="match status" value="1"/>
</dbReference>
<evidence type="ECO:0000313" key="2">
    <source>
        <dbReference type="EMBL" id="PNS09781.1"/>
    </source>
</evidence>
<accession>A0A2K1Q456</accession>
<name>A0A2K1Q456_9GAMM</name>
<protein>
    <submittedName>
        <fullName evidence="2">Acetyltransferase (GNAT) domain</fullName>
    </submittedName>
</protein>
<reference evidence="2 3" key="1">
    <citation type="submission" date="2017-08" db="EMBL/GenBank/DDBJ databases">
        <title>Lysobacter sylvestris genome.</title>
        <authorList>
            <person name="Zhang D.-C."/>
            <person name="Albuquerque L."/>
            <person name="Franca L."/>
            <person name="Froufe H.J.C."/>
            <person name="Barroso C."/>
            <person name="Egas C."/>
            <person name="Da Costa M."/>
            <person name="Margesin R."/>
        </authorList>
    </citation>
    <scope>NUCLEOTIDE SEQUENCE [LARGE SCALE GENOMIC DNA]</scope>
    <source>
        <strain evidence="2 3">AM20-91</strain>
    </source>
</reference>
<dbReference type="InterPro" id="IPR016181">
    <property type="entry name" value="Acyl_CoA_acyltransferase"/>
</dbReference>
<dbReference type="PROSITE" id="PS51186">
    <property type="entry name" value="GNAT"/>
    <property type="match status" value="1"/>
</dbReference>
<dbReference type="OrthoDB" id="7057406at2"/>
<dbReference type="CDD" id="cd04301">
    <property type="entry name" value="NAT_SF"/>
    <property type="match status" value="1"/>
</dbReference>
<dbReference type="PANTHER" id="PTHR43072">
    <property type="entry name" value="N-ACETYLTRANSFERASE"/>
    <property type="match status" value="1"/>
</dbReference>
<dbReference type="Proteomes" id="UP000236220">
    <property type="component" value="Unassembled WGS sequence"/>
</dbReference>
<dbReference type="GO" id="GO:0016747">
    <property type="term" value="F:acyltransferase activity, transferring groups other than amino-acyl groups"/>
    <property type="evidence" value="ECO:0007669"/>
    <property type="project" value="InterPro"/>
</dbReference>
<dbReference type="RefSeq" id="WP_103074807.1">
    <property type="nucleotide sequence ID" value="NZ_NPZB01000001.1"/>
</dbReference>
<dbReference type="AlphaFoldDB" id="A0A2K1Q456"/>
<dbReference type="EMBL" id="NPZB01000001">
    <property type="protein sequence ID" value="PNS09781.1"/>
    <property type="molecule type" value="Genomic_DNA"/>
</dbReference>
<dbReference type="SUPFAM" id="SSF55729">
    <property type="entry name" value="Acyl-CoA N-acyltransferases (Nat)"/>
    <property type="match status" value="1"/>
</dbReference>
<keyword evidence="2" id="KW-0808">Transferase</keyword>
<gene>
    <name evidence="2" type="ORF">Lysil_1410</name>
</gene>
<comment type="caution">
    <text evidence="2">The sequence shown here is derived from an EMBL/GenBank/DDBJ whole genome shotgun (WGS) entry which is preliminary data.</text>
</comment>
<sequence length="191" mass="21260">MAIRNQLPPWHERMRLANGREILIRPIRPEDAAPLRASFPLLGPEEVRLRYHHAMSELSEAETASFTQPDPRTDFVLVAAEPYTPGEALVGAVARAHTVPGTKDAEFAILVSRYVHGMGLGRHLLQRLARWAKGRGLERLTGDVLQENEPMLHLADSLGFQIDRDNSKETLVRVVLDLSETEGDSTEVEAA</sequence>
<evidence type="ECO:0000259" key="1">
    <source>
        <dbReference type="PROSITE" id="PS51186"/>
    </source>
</evidence>
<dbReference type="Gene3D" id="3.40.630.30">
    <property type="match status" value="1"/>
</dbReference>